<dbReference type="Pfam" id="PF03000">
    <property type="entry name" value="NPH3"/>
    <property type="match status" value="1"/>
</dbReference>
<dbReference type="Proteomes" id="UP000825935">
    <property type="component" value="Chromosome 1"/>
</dbReference>
<feature type="domain" description="NPH3" evidence="5">
    <location>
        <begin position="215"/>
        <end position="512"/>
    </location>
</feature>
<keyword evidence="2" id="KW-0833">Ubl conjugation pathway</keyword>
<protein>
    <recommendedName>
        <fullName evidence="8">Phototropic-responsive NPH3 family protein</fullName>
    </recommendedName>
</protein>
<evidence type="ECO:0000259" key="5">
    <source>
        <dbReference type="PROSITE" id="PS51649"/>
    </source>
</evidence>
<dbReference type="SUPFAM" id="SSF54695">
    <property type="entry name" value="POZ domain"/>
    <property type="match status" value="1"/>
</dbReference>
<dbReference type="InterPro" id="IPR000210">
    <property type="entry name" value="BTB/POZ_dom"/>
</dbReference>
<dbReference type="AlphaFoldDB" id="A0A8T2VD71"/>
<dbReference type="Gene3D" id="3.30.710.10">
    <property type="entry name" value="Potassium Channel Kv1.1, Chain A"/>
    <property type="match status" value="1"/>
</dbReference>
<feature type="region of interest" description="Disordered" evidence="3">
    <location>
        <begin position="638"/>
        <end position="660"/>
    </location>
</feature>
<dbReference type="OrthoDB" id="624345at2759"/>
<evidence type="ECO:0000259" key="4">
    <source>
        <dbReference type="PROSITE" id="PS50097"/>
    </source>
</evidence>
<dbReference type="InterPro" id="IPR011333">
    <property type="entry name" value="SKP1/BTB/POZ_sf"/>
</dbReference>
<evidence type="ECO:0000313" key="6">
    <source>
        <dbReference type="EMBL" id="KAH7446411.1"/>
    </source>
</evidence>
<dbReference type="PANTHER" id="PTHR32370">
    <property type="entry name" value="OS12G0117600 PROTEIN"/>
    <property type="match status" value="1"/>
</dbReference>
<evidence type="ECO:0000256" key="1">
    <source>
        <dbReference type="ARBA" id="ARBA00004906"/>
    </source>
</evidence>
<evidence type="ECO:0000256" key="3">
    <source>
        <dbReference type="SAM" id="MobiDB-lite"/>
    </source>
</evidence>
<dbReference type="PROSITE" id="PS51649">
    <property type="entry name" value="NPH3"/>
    <property type="match status" value="1"/>
</dbReference>
<keyword evidence="7" id="KW-1185">Reference proteome</keyword>
<dbReference type="InterPro" id="IPR043454">
    <property type="entry name" value="NPH3/RPT2-like"/>
</dbReference>
<name>A0A8T2VD71_CERRI</name>
<evidence type="ECO:0000256" key="2">
    <source>
        <dbReference type="ARBA" id="ARBA00022786"/>
    </source>
</evidence>
<comment type="caution">
    <text evidence="6">The sequence shown here is derived from an EMBL/GenBank/DDBJ whole genome shotgun (WGS) entry which is preliminary data.</text>
</comment>
<proteinExistence type="predicted"/>
<gene>
    <name evidence="6" type="ORF">KP509_01G054400</name>
</gene>
<evidence type="ECO:0000313" key="7">
    <source>
        <dbReference type="Proteomes" id="UP000825935"/>
    </source>
</evidence>
<feature type="domain" description="BTB" evidence="4">
    <location>
        <begin position="45"/>
        <end position="113"/>
    </location>
</feature>
<accession>A0A8T2VD71</accession>
<comment type="pathway">
    <text evidence="1">Protein modification; protein ubiquitination.</text>
</comment>
<organism evidence="6 7">
    <name type="scientific">Ceratopteris richardii</name>
    <name type="common">Triangle waterfern</name>
    <dbReference type="NCBI Taxonomy" id="49495"/>
    <lineage>
        <taxon>Eukaryota</taxon>
        <taxon>Viridiplantae</taxon>
        <taxon>Streptophyta</taxon>
        <taxon>Embryophyta</taxon>
        <taxon>Tracheophyta</taxon>
        <taxon>Polypodiopsida</taxon>
        <taxon>Polypodiidae</taxon>
        <taxon>Polypodiales</taxon>
        <taxon>Pteridineae</taxon>
        <taxon>Pteridaceae</taxon>
        <taxon>Parkerioideae</taxon>
        <taxon>Ceratopteris</taxon>
    </lineage>
</organism>
<evidence type="ECO:0008006" key="8">
    <source>
        <dbReference type="Google" id="ProtNLM"/>
    </source>
</evidence>
<sequence length="680" mass="76938">MTISPNQLTTSAMLASAQTRSASDFASLEQHHLSANWSPQLDVPSDIVVCVAGASFLLHRSPLTSRCGLLKMLVMEEREGETSRVELEGLPGGAEGFESAAKFCYGVPLEITNHNVALLRCVAEFLDMSEENGEANLIFQTENYLEDLSTKTLKDIVETLQSCELLLPMAEELYIVRRCIDWIAAKVVLEQDIQWNQKNAIVVYDSELSQSYHSECWVDDISGLHISFFQRILLAMRERGLGADGIAGALVSYTQKSIIGLCRRKNSYHNNTILKPNKINLSDIPAATRHEQRIFLETIVRLLSKEKIAVPVGFLIDLLRTAYIIETTLACKLDLEKLISAQLHDATLDDLLLPSFTKQDGETQCDIGLIHRLIASFIELQYDDDYQYNMPEVYEEAHDLSNSSPENPMLKVGKLLDGYLAEIARDANLSLSKFIALADILPNCARLDEDGLYRAIDIYLKSHPYLTDAEKNRLCGLMNFQKLTQDACRHAAQNERLPVQAVIQVLYFERSRLNKVMTGRVASENVINHTADTQIQHKMSNGLVSAALWPKDDYTSVRQENIELKLEVAKMRMRLSELEKDHLHMKLDMEKAHALHESIHHHHQGLLQTFSKSISKFNPFHNHKPKLSFYSCHQKYNRGQKSHSHLEPHESPIMKASSQASSFEAQRNAFSSIYEHHLLS</sequence>
<dbReference type="PROSITE" id="PS50097">
    <property type="entry name" value="BTB"/>
    <property type="match status" value="1"/>
</dbReference>
<dbReference type="EMBL" id="CM035406">
    <property type="protein sequence ID" value="KAH7446411.1"/>
    <property type="molecule type" value="Genomic_DNA"/>
</dbReference>
<dbReference type="InterPro" id="IPR027356">
    <property type="entry name" value="NPH3_dom"/>
</dbReference>
<reference evidence="6" key="1">
    <citation type="submission" date="2021-08" db="EMBL/GenBank/DDBJ databases">
        <title>WGS assembly of Ceratopteris richardii.</title>
        <authorList>
            <person name="Marchant D.B."/>
            <person name="Chen G."/>
            <person name="Jenkins J."/>
            <person name="Shu S."/>
            <person name="Leebens-Mack J."/>
            <person name="Grimwood J."/>
            <person name="Schmutz J."/>
            <person name="Soltis P."/>
            <person name="Soltis D."/>
            <person name="Chen Z.-H."/>
        </authorList>
    </citation>
    <scope>NUCLEOTIDE SEQUENCE</scope>
    <source>
        <strain evidence="6">Whitten #5841</strain>
        <tissue evidence="6">Leaf</tissue>
    </source>
</reference>